<dbReference type="RefSeq" id="XP_007407115.1">
    <property type="nucleotide sequence ID" value="XM_007407053.1"/>
</dbReference>
<dbReference type="HOGENOM" id="CLU_071102_0_0_1"/>
<dbReference type="AlphaFoldDB" id="F4RDE4"/>
<reference evidence="3" key="1">
    <citation type="journal article" date="2011" name="Proc. Natl. Acad. Sci. U.S.A.">
        <title>Obligate biotrophy features unraveled by the genomic analysis of rust fungi.</title>
        <authorList>
            <person name="Duplessis S."/>
            <person name="Cuomo C.A."/>
            <person name="Lin Y.-C."/>
            <person name="Aerts A."/>
            <person name="Tisserant E."/>
            <person name="Veneault-Fourrey C."/>
            <person name="Joly D.L."/>
            <person name="Hacquard S."/>
            <person name="Amselem J."/>
            <person name="Cantarel B.L."/>
            <person name="Chiu R."/>
            <person name="Coutinho P.M."/>
            <person name="Feau N."/>
            <person name="Field M."/>
            <person name="Frey P."/>
            <person name="Gelhaye E."/>
            <person name="Goldberg J."/>
            <person name="Grabherr M.G."/>
            <person name="Kodira C.D."/>
            <person name="Kohler A."/>
            <person name="Kuees U."/>
            <person name="Lindquist E.A."/>
            <person name="Lucas S.M."/>
            <person name="Mago R."/>
            <person name="Mauceli E."/>
            <person name="Morin E."/>
            <person name="Murat C."/>
            <person name="Pangilinan J.L."/>
            <person name="Park R."/>
            <person name="Pearson M."/>
            <person name="Quesneville H."/>
            <person name="Rouhier N."/>
            <person name="Sakthikumar S."/>
            <person name="Salamov A.A."/>
            <person name="Schmutz J."/>
            <person name="Selles B."/>
            <person name="Shapiro H."/>
            <person name="Tanguay P."/>
            <person name="Tuskan G.A."/>
            <person name="Henrissat B."/>
            <person name="Van de Peer Y."/>
            <person name="Rouze P."/>
            <person name="Ellis J.G."/>
            <person name="Dodds P.N."/>
            <person name="Schein J.E."/>
            <person name="Zhong S."/>
            <person name="Hamelin R.C."/>
            <person name="Grigoriev I.V."/>
            <person name="Szabo L.J."/>
            <person name="Martin F."/>
        </authorList>
    </citation>
    <scope>NUCLEOTIDE SEQUENCE [LARGE SCALE GENOMIC DNA]</scope>
    <source>
        <strain evidence="3">98AG31 / pathotype 3-4-7</strain>
    </source>
</reference>
<evidence type="ECO:0000313" key="3">
    <source>
        <dbReference type="Proteomes" id="UP000001072"/>
    </source>
</evidence>
<feature type="region of interest" description="Disordered" evidence="1">
    <location>
        <begin position="165"/>
        <end position="189"/>
    </location>
</feature>
<dbReference type="GeneID" id="18922152"/>
<dbReference type="EMBL" id="GL883097">
    <property type="protein sequence ID" value="EGG09388.1"/>
    <property type="molecule type" value="Genomic_DNA"/>
</dbReference>
<organism evidence="3">
    <name type="scientific">Melampsora larici-populina (strain 98AG31 / pathotype 3-4-7)</name>
    <name type="common">Poplar leaf rust fungus</name>
    <dbReference type="NCBI Taxonomy" id="747676"/>
    <lineage>
        <taxon>Eukaryota</taxon>
        <taxon>Fungi</taxon>
        <taxon>Dikarya</taxon>
        <taxon>Basidiomycota</taxon>
        <taxon>Pucciniomycotina</taxon>
        <taxon>Pucciniomycetes</taxon>
        <taxon>Pucciniales</taxon>
        <taxon>Melampsoraceae</taxon>
        <taxon>Melampsora</taxon>
    </lineage>
</organism>
<evidence type="ECO:0000256" key="1">
    <source>
        <dbReference type="SAM" id="MobiDB-lite"/>
    </source>
</evidence>
<protein>
    <submittedName>
        <fullName evidence="2">Uncharacterized protein</fullName>
    </submittedName>
</protein>
<dbReference type="InParanoid" id="F4RDE4"/>
<dbReference type="Proteomes" id="UP000001072">
    <property type="component" value="Unassembled WGS sequence"/>
</dbReference>
<proteinExistence type="predicted"/>
<dbReference type="OrthoDB" id="2507603at2759"/>
<gene>
    <name evidence="2" type="ORF">MELLADRAFT_104055</name>
</gene>
<evidence type="ECO:0000313" key="2">
    <source>
        <dbReference type="EMBL" id="EGG09388.1"/>
    </source>
</evidence>
<keyword evidence="3" id="KW-1185">Reference proteome</keyword>
<sequence>MVSGLRTDTPGTIATDQVSALTGSPRTNRLHDLFPGGAEARSLKEMVSKLLEVVKAGLPLANKSKMAQKTSIDVGTAADILVLTGAVYDQVMLEDARRSFTTPAALAGSEPKSRPIIFKGKATDDTLAALSEQMAYLTSAVENLQPKQPQKKGLTVPSYALAASKHAPNTTTASQNTNQARTQTPKMASKVRPTNMITLVHEPGSEISHPGLSNANLINKLNLVFRAFKIKVKPDDENFIEIKSVRRHPSNDIDIYFETATLATKVKEFS</sequence>
<name>F4RDE4_MELLP</name>
<feature type="compositionally biased region" description="Low complexity" evidence="1">
    <location>
        <begin position="167"/>
        <end position="184"/>
    </location>
</feature>
<accession>F4RDE4</accession>
<dbReference type="VEuPathDB" id="FungiDB:MELLADRAFT_104055"/>
<dbReference type="KEGG" id="mlr:MELLADRAFT_104055"/>